<organism evidence="7 8">
    <name type="scientific">Sporosarcina psychrophila</name>
    <name type="common">Bacillus psychrophilus</name>
    <dbReference type="NCBI Taxonomy" id="1476"/>
    <lineage>
        <taxon>Bacteria</taxon>
        <taxon>Bacillati</taxon>
        <taxon>Bacillota</taxon>
        <taxon>Bacilli</taxon>
        <taxon>Bacillales</taxon>
        <taxon>Caryophanaceae</taxon>
        <taxon>Sporosarcina</taxon>
    </lineage>
</organism>
<dbReference type="InterPro" id="IPR013325">
    <property type="entry name" value="RNA_pol_sigma_r2"/>
</dbReference>
<evidence type="ECO:0000259" key="6">
    <source>
        <dbReference type="Pfam" id="PF08281"/>
    </source>
</evidence>
<accession>A0A921FZX7</accession>
<gene>
    <name evidence="7" type="ORF">K8V56_10310</name>
</gene>
<dbReference type="InterPro" id="IPR013324">
    <property type="entry name" value="RNA_pol_sigma_r3/r4-like"/>
</dbReference>
<dbReference type="InterPro" id="IPR007627">
    <property type="entry name" value="RNA_pol_sigma70_r2"/>
</dbReference>
<keyword evidence="3" id="KW-0731">Sigma factor</keyword>
<evidence type="ECO:0000313" key="8">
    <source>
        <dbReference type="Proteomes" id="UP000698173"/>
    </source>
</evidence>
<protein>
    <submittedName>
        <fullName evidence="7">Sigma-70 family RNA polymerase sigma factor</fullName>
    </submittedName>
</protein>
<dbReference type="EMBL" id="DYWT01000170">
    <property type="protein sequence ID" value="HJF32151.1"/>
    <property type="molecule type" value="Genomic_DNA"/>
</dbReference>
<dbReference type="NCBIfam" id="TIGR02937">
    <property type="entry name" value="sigma70-ECF"/>
    <property type="match status" value="1"/>
</dbReference>
<feature type="domain" description="RNA polymerase sigma factor 70 region 4 type 2" evidence="6">
    <location>
        <begin position="107"/>
        <end position="159"/>
    </location>
</feature>
<proteinExistence type="inferred from homology"/>
<comment type="similarity">
    <text evidence="1">Belongs to the sigma-70 factor family. ECF subfamily.</text>
</comment>
<dbReference type="InterPro" id="IPR013249">
    <property type="entry name" value="RNA_pol_sigma70_r4_t2"/>
</dbReference>
<comment type="caution">
    <text evidence="7">The sequence shown here is derived from an EMBL/GenBank/DDBJ whole genome shotgun (WGS) entry which is preliminary data.</text>
</comment>
<feature type="domain" description="RNA polymerase sigma-70 region 2" evidence="5">
    <location>
        <begin position="22"/>
        <end position="88"/>
    </location>
</feature>
<dbReference type="PANTHER" id="PTHR43133:SF51">
    <property type="entry name" value="RNA POLYMERASE SIGMA FACTOR"/>
    <property type="match status" value="1"/>
</dbReference>
<dbReference type="Proteomes" id="UP000698173">
    <property type="component" value="Unassembled WGS sequence"/>
</dbReference>
<evidence type="ECO:0000256" key="3">
    <source>
        <dbReference type="ARBA" id="ARBA00023082"/>
    </source>
</evidence>
<dbReference type="PANTHER" id="PTHR43133">
    <property type="entry name" value="RNA POLYMERASE ECF-TYPE SIGMA FACTO"/>
    <property type="match status" value="1"/>
</dbReference>
<dbReference type="Pfam" id="PF08281">
    <property type="entry name" value="Sigma70_r4_2"/>
    <property type="match status" value="1"/>
</dbReference>
<name>A0A921FZX7_SPOPS</name>
<dbReference type="CDD" id="cd06171">
    <property type="entry name" value="Sigma70_r4"/>
    <property type="match status" value="1"/>
</dbReference>
<dbReference type="GO" id="GO:0003677">
    <property type="term" value="F:DNA binding"/>
    <property type="evidence" value="ECO:0007669"/>
    <property type="project" value="InterPro"/>
</dbReference>
<dbReference type="Pfam" id="PF04542">
    <property type="entry name" value="Sigma70_r2"/>
    <property type="match status" value="1"/>
</dbReference>
<dbReference type="Gene3D" id="1.10.10.10">
    <property type="entry name" value="Winged helix-like DNA-binding domain superfamily/Winged helix DNA-binding domain"/>
    <property type="match status" value="1"/>
</dbReference>
<evidence type="ECO:0000256" key="1">
    <source>
        <dbReference type="ARBA" id="ARBA00010641"/>
    </source>
</evidence>
<reference evidence="7" key="2">
    <citation type="submission" date="2021-09" db="EMBL/GenBank/DDBJ databases">
        <authorList>
            <person name="Gilroy R."/>
        </authorList>
    </citation>
    <scope>NUCLEOTIDE SEQUENCE</scope>
    <source>
        <strain evidence="7">CHK171-7178</strain>
    </source>
</reference>
<dbReference type="SUPFAM" id="SSF88659">
    <property type="entry name" value="Sigma3 and sigma4 domains of RNA polymerase sigma factors"/>
    <property type="match status" value="1"/>
</dbReference>
<dbReference type="InterPro" id="IPR014284">
    <property type="entry name" value="RNA_pol_sigma-70_dom"/>
</dbReference>
<dbReference type="GO" id="GO:0016987">
    <property type="term" value="F:sigma factor activity"/>
    <property type="evidence" value="ECO:0007669"/>
    <property type="project" value="UniProtKB-KW"/>
</dbReference>
<sequence length="172" mass="20408">MDEIDLAKRAKKHDTQAFLLLMDLYKETLYRTAFSFLKNEHDAIEALQEVTVRAYKKIHTVKEPKYMKTWLVRIMMNYCQDQLKYKQRFTFSQELYEIEAELNFTHLEIEEALSKLPDAGQRLIHLKYFQDVKNKDIAVSENIPEGTVKSRLHHALKALRKYLSEEGESDHV</sequence>
<dbReference type="InterPro" id="IPR039425">
    <property type="entry name" value="RNA_pol_sigma-70-like"/>
</dbReference>
<keyword evidence="2" id="KW-0805">Transcription regulation</keyword>
<keyword evidence="4" id="KW-0804">Transcription</keyword>
<dbReference type="InterPro" id="IPR036388">
    <property type="entry name" value="WH-like_DNA-bd_sf"/>
</dbReference>
<dbReference type="AlphaFoldDB" id="A0A921FZX7"/>
<reference evidence="7" key="1">
    <citation type="journal article" date="2021" name="PeerJ">
        <title>Extensive microbial diversity within the chicken gut microbiome revealed by metagenomics and culture.</title>
        <authorList>
            <person name="Gilroy R."/>
            <person name="Ravi A."/>
            <person name="Getino M."/>
            <person name="Pursley I."/>
            <person name="Horton D.L."/>
            <person name="Alikhan N.F."/>
            <person name="Baker D."/>
            <person name="Gharbi K."/>
            <person name="Hall N."/>
            <person name="Watson M."/>
            <person name="Adriaenssens E.M."/>
            <person name="Foster-Nyarko E."/>
            <person name="Jarju S."/>
            <person name="Secka A."/>
            <person name="Antonio M."/>
            <person name="Oren A."/>
            <person name="Chaudhuri R.R."/>
            <person name="La Ragione R."/>
            <person name="Hildebrand F."/>
            <person name="Pallen M.J."/>
        </authorList>
    </citation>
    <scope>NUCLEOTIDE SEQUENCE</scope>
    <source>
        <strain evidence="7">CHK171-7178</strain>
    </source>
</reference>
<dbReference type="GO" id="GO:0006352">
    <property type="term" value="P:DNA-templated transcription initiation"/>
    <property type="evidence" value="ECO:0007669"/>
    <property type="project" value="InterPro"/>
</dbReference>
<evidence type="ECO:0000313" key="7">
    <source>
        <dbReference type="EMBL" id="HJF32151.1"/>
    </source>
</evidence>
<evidence type="ECO:0000256" key="4">
    <source>
        <dbReference type="ARBA" id="ARBA00023163"/>
    </source>
</evidence>
<dbReference type="Gene3D" id="1.10.1740.10">
    <property type="match status" value="1"/>
</dbReference>
<dbReference type="SUPFAM" id="SSF88946">
    <property type="entry name" value="Sigma2 domain of RNA polymerase sigma factors"/>
    <property type="match status" value="1"/>
</dbReference>
<evidence type="ECO:0000259" key="5">
    <source>
        <dbReference type="Pfam" id="PF04542"/>
    </source>
</evidence>
<evidence type="ECO:0000256" key="2">
    <source>
        <dbReference type="ARBA" id="ARBA00023015"/>
    </source>
</evidence>